<dbReference type="GO" id="GO:0022857">
    <property type="term" value="F:transmembrane transporter activity"/>
    <property type="evidence" value="ECO:0007669"/>
    <property type="project" value="InterPro"/>
</dbReference>
<feature type="domain" description="Major facilitator superfamily (MFS) profile" evidence="8">
    <location>
        <begin position="116"/>
        <end position="627"/>
    </location>
</feature>
<keyword evidence="10" id="KW-1185">Reference proteome</keyword>
<dbReference type="GO" id="GO:0016020">
    <property type="term" value="C:membrane"/>
    <property type="evidence" value="ECO:0007669"/>
    <property type="project" value="UniProtKB-SubCell"/>
</dbReference>
<protein>
    <submittedName>
        <fullName evidence="9">MFS general substrate transporter</fullName>
    </submittedName>
</protein>
<evidence type="ECO:0000256" key="7">
    <source>
        <dbReference type="SAM" id="Phobius"/>
    </source>
</evidence>
<evidence type="ECO:0000313" key="10">
    <source>
        <dbReference type="Proteomes" id="UP000799779"/>
    </source>
</evidence>
<feature type="transmembrane region" description="Helical" evidence="7">
    <location>
        <begin position="463"/>
        <end position="482"/>
    </location>
</feature>
<organism evidence="9 10">
    <name type="scientific">Amniculicola lignicola CBS 123094</name>
    <dbReference type="NCBI Taxonomy" id="1392246"/>
    <lineage>
        <taxon>Eukaryota</taxon>
        <taxon>Fungi</taxon>
        <taxon>Dikarya</taxon>
        <taxon>Ascomycota</taxon>
        <taxon>Pezizomycotina</taxon>
        <taxon>Dothideomycetes</taxon>
        <taxon>Pleosporomycetidae</taxon>
        <taxon>Pleosporales</taxon>
        <taxon>Amniculicolaceae</taxon>
        <taxon>Amniculicola</taxon>
    </lineage>
</organism>
<sequence length="647" mass="71178">MSSSLRYELKDDSPRLSMSSDESDVGGSVDSSKKTSAREGLENVENDHFLGDRSRSLGQDDPSLLRPSKTNRRPRELSIDTNVRAGTALPQIDDSEQTEAAKDDFVSWRSLPRKDQLLILTLSRLSEPLTQTSLGAYLFYQLKSFNPSYPDSTISYQAGIIQAAFPAAQFLTAILWGRFADSEYGGRKRVIWMGLFGTMLSVIGFGFSTSFPMAVCFRLFGGIVNGNIGVMRTMISEIIKEKKYQARAFIIMPMTFNIGVIIGPILGGILADPVASYPKIFGLNSLIGGKNGVQWMIKYPYALPNLMSATFLFTSVCAVWLFLEETSELCKDKSDPGLRIGRWIRRHIFRQNIADGYTALRMDESNTDMELQQTPISGFPETPSTDKPVARNKLPFRRIWTPNLVMTLASHGLLAMHVGTFNSLWFIYLSAPRFDPADPHPKNYKPHGLVHFTGGLALPPPRIGLALSILGVIGITLQLFIYPRLSHRLGAANSYRIFLLLFPVTYLLVPFLSRVPSTSSPPAGVSGLLIWIAITAVLFIQVLGRTMALPSAIILINNCCPHPSVLGTVHGLGQSVSSLTRTFGPIMGGWIFGRGLDMGIVGLAWWILALVAVCGSVAARWVKDGGGHEILLEGEVRESDGTVRRVE</sequence>
<name>A0A6A5VXL0_9PLEO</name>
<dbReference type="CDD" id="cd17330">
    <property type="entry name" value="MFS_SLC46_TetA_like"/>
    <property type="match status" value="1"/>
</dbReference>
<dbReference type="InterPro" id="IPR020846">
    <property type="entry name" value="MFS_dom"/>
</dbReference>
<dbReference type="AlphaFoldDB" id="A0A6A5VXL0"/>
<keyword evidence="3 7" id="KW-0812">Transmembrane</keyword>
<proteinExistence type="predicted"/>
<feature type="transmembrane region" description="Helical" evidence="7">
    <location>
        <begin position="494"/>
        <end position="513"/>
    </location>
</feature>
<keyword evidence="2" id="KW-0813">Transport</keyword>
<accession>A0A6A5VXL0</accession>
<dbReference type="PROSITE" id="PS50850">
    <property type="entry name" value="MFS"/>
    <property type="match status" value="1"/>
</dbReference>
<feature type="compositionally biased region" description="Basic and acidic residues" evidence="6">
    <location>
        <begin position="31"/>
        <end position="55"/>
    </location>
</feature>
<dbReference type="InterPro" id="IPR036259">
    <property type="entry name" value="MFS_trans_sf"/>
</dbReference>
<keyword evidence="4 7" id="KW-1133">Transmembrane helix</keyword>
<evidence type="ECO:0000256" key="4">
    <source>
        <dbReference type="ARBA" id="ARBA00022989"/>
    </source>
</evidence>
<evidence type="ECO:0000256" key="1">
    <source>
        <dbReference type="ARBA" id="ARBA00004141"/>
    </source>
</evidence>
<evidence type="ECO:0000256" key="6">
    <source>
        <dbReference type="SAM" id="MobiDB-lite"/>
    </source>
</evidence>
<dbReference type="OrthoDB" id="10262656at2759"/>
<evidence type="ECO:0000313" key="9">
    <source>
        <dbReference type="EMBL" id="KAF1993438.1"/>
    </source>
</evidence>
<dbReference type="PANTHER" id="PTHR23504:SF6">
    <property type="entry name" value="MULTIDRUG TRANSPORTER, PUTATIVE (AFU_ORTHOLOGUE AFUA_4G08740)-RELATED"/>
    <property type="match status" value="1"/>
</dbReference>
<feature type="transmembrane region" description="Helical" evidence="7">
    <location>
        <begin position="600"/>
        <end position="622"/>
    </location>
</feature>
<dbReference type="Gene3D" id="1.20.1250.20">
    <property type="entry name" value="MFS general substrate transporter like domains"/>
    <property type="match status" value="1"/>
</dbReference>
<gene>
    <name evidence="9" type="ORF">P154DRAFT_71628</name>
</gene>
<feature type="transmembrane region" description="Helical" evidence="7">
    <location>
        <begin position="301"/>
        <end position="323"/>
    </location>
</feature>
<feature type="transmembrane region" description="Helical" evidence="7">
    <location>
        <begin position="247"/>
        <end position="271"/>
    </location>
</feature>
<evidence type="ECO:0000256" key="3">
    <source>
        <dbReference type="ARBA" id="ARBA00022692"/>
    </source>
</evidence>
<feature type="transmembrane region" description="Helical" evidence="7">
    <location>
        <begin position="217"/>
        <end position="235"/>
    </location>
</feature>
<feature type="compositionally biased region" description="Low complexity" evidence="6">
    <location>
        <begin position="17"/>
        <end position="30"/>
    </location>
</feature>
<dbReference type="PANTHER" id="PTHR23504">
    <property type="entry name" value="MAJOR FACILITATOR SUPERFAMILY DOMAIN-CONTAINING PROTEIN 10"/>
    <property type="match status" value="1"/>
</dbReference>
<keyword evidence="5 7" id="KW-0472">Membrane</keyword>
<feature type="transmembrane region" description="Helical" evidence="7">
    <location>
        <begin position="191"/>
        <end position="211"/>
    </location>
</feature>
<feature type="transmembrane region" description="Helical" evidence="7">
    <location>
        <begin position="404"/>
        <end position="428"/>
    </location>
</feature>
<reference evidence="9" key="1">
    <citation type="journal article" date="2020" name="Stud. Mycol.">
        <title>101 Dothideomycetes genomes: a test case for predicting lifestyles and emergence of pathogens.</title>
        <authorList>
            <person name="Haridas S."/>
            <person name="Albert R."/>
            <person name="Binder M."/>
            <person name="Bloem J."/>
            <person name="Labutti K."/>
            <person name="Salamov A."/>
            <person name="Andreopoulos B."/>
            <person name="Baker S."/>
            <person name="Barry K."/>
            <person name="Bills G."/>
            <person name="Bluhm B."/>
            <person name="Cannon C."/>
            <person name="Castanera R."/>
            <person name="Culley D."/>
            <person name="Daum C."/>
            <person name="Ezra D."/>
            <person name="Gonzalez J."/>
            <person name="Henrissat B."/>
            <person name="Kuo A."/>
            <person name="Liang C."/>
            <person name="Lipzen A."/>
            <person name="Lutzoni F."/>
            <person name="Magnuson J."/>
            <person name="Mondo S."/>
            <person name="Nolan M."/>
            <person name="Ohm R."/>
            <person name="Pangilinan J."/>
            <person name="Park H.-J."/>
            <person name="Ramirez L."/>
            <person name="Alfaro M."/>
            <person name="Sun H."/>
            <person name="Tritt A."/>
            <person name="Yoshinaga Y."/>
            <person name="Zwiers L.-H."/>
            <person name="Turgeon B."/>
            <person name="Goodwin S."/>
            <person name="Spatafora J."/>
            <person name="Crous P."/>
            <person name="Grigoriev I."/>
        </authorList>
    </citation>
    <scope>NUCLEOTIDE SEQUENCE</scope>
    <source>
        <strain evidence="9">CBS 123094</strain>
    </source>
</reference>
<dbReference type="InterPro" id="IPR011701">
    <property type="entry name" value="MFS"/>
</dbReference>
<comment type="subcellular location">
    <subcellularLocation>
        <location evidence="1">Membrane</location>
        <topology evidence="1">Multi-pass membrane protein</topology>
    </subcellularLocation>
</comment>
<dbReference type="Proteomes" id="UP000799779">
    <property type="component" value="Unassembled WGS sequence"/>
</dbReference>
<evidence type="ECO:0000256" key="5">
    <source>
        <dbReference type="ARBA" id="ARBA00023136"/>
    </source>
</evidence>
<feature type="transmembrane region" description="Helical" evidence="7">
    <location>
        <begin position="160"/>
        <end position="179"/>
    </location>
</feature>
<evidence type="ECO:0000259" key="8">
    <source>
        <dbReference type="PROSITE" id="PS50850"/>
    </source>
</evidence>
<feature type="transmembrane region" description="Helical" evidence="7">
    <location>
        <begin position="525"/>
        <end position="544"/>
    </location>
</feature>
<dbReference type="EMBL" id="ML977704">
    <property type="protein sequence ID" value="KAF1993438.1"/>
    <property type="molecule type" value="Genomic_DNA"/>
</dbReference>
<dbReference type="Pfam" id="PF07690">
    <property type="entry name" value="MFS_1"/>
    <property type="match status" value="1"/>
</dbReference>
<dbReference type="SUPFAM" id="SSF103473">
    <property type="entry name" value="MFS general substrate transporter"/>
    <property type="match status" value="1"/>
</dbReference>
<feature type="region of interest" description="Disordered" evidence="6">
    <location>
        <begin position="1"/>
        <end position="82"/>
    </location>
</feature>
<evidence type="ECO:0000256" key="2">
    <source>
        <dbReference type="ARBA" id="ARBA00022448"/>
    </source>
</evidence>